<evidence type="ECO:0000256" key="1">
    <source>
        <dbReference type="ARBA" id="ARBA00004651"/>
    </source>
</evidence>
<keyword evidence="5" id="KW-0472">Membrane</keyword>
<sequence>MLEVIAQLCGGIGLFLIGMTLMTDSLKEMAGESLRLWLSKFTGSPIKAIFSGIGLTLAVQSSTATTLATIGFVSAGILTFSQAIGVIIGANIGTTSTGWMVAFLGVKFSIAHIALPLIGLGAIFKLFSRGRLSLFGLTIAGFGLIFFGIDLLQVAMSGFAERVDLSVFSNNSFTTQLILVLVGLVMTVLLQSSSAAITATLAALASGAIDLSQALGLVIGQNIGTVATAILAAMGSTANAKRTAAVHVVFNVISAVLAFILLKPAFLWLAEHSQVGTWDDVIIVAAFHTAFSVLGTLFLLPFLKQFEQLIVGLIPDRTPSILCYLDQASFSVPALAINAASKVIYWSIGHILILLKRAIQEGRLPSNSELQQLDEILKRVQQYLEDLSVSENELDQQRLMAMLRLMVYLRVLRSDLEAVEHAEHIRTQPTIYQMGLDYIHVLDNHFQYVDEFNRLTEVASLNRELLNLKQWVEEQRAEAREKVIEYATVQHLSAARSLELLAAQRWLDRLIAHTQRLANVLQETESMLDDVEKRKYYAATQ</sequence>
<accession>A0A6C0Y1R8</accession>
<dbReference type="GO" id="GO:0005886">
    <property type="term" value="C:plasma membrane"/>
    <property type="evidence" value="ECO:0007669"/>
    <property type="project" value="UniProtKB-SubCell"/>
</dbReference>
<dbReference type="InterPro" id="IPR003841">
    <property type="entry name" value="Na/Pi_transpt"/>
</dbReference>
<evidence type="ECO:0000256" key="5">
    <source>
        <dbReference type="ARBA" id="ARBA00023136"/>
    </source>
</evidence>
<comment type="subcellular location">
    <subcellularLocation>
        <location evidence="1">Cell membrane</location>
        <topology evidence="1">Multi-pass membrane protein</topology>
    </subcellularLocation>
</comment>
<gene>
    <name evidence="6" type="ORF">FSC09_06845</name>
</gene>
<dbReference type="Pfam" id="PF02690">
    <property type="entry name" value="Na_Pi_cotrans"/>
    <property type="match status" value="2"/>
</dbReference>
<evidence type="ECO:0000256" key="4">
    <source>
        <dbReference type="ARBA" id="ARBA00022989"/>
    </source>
</evidence>
<organism evidence="6 7">
    <name type="scientific">Acinetobacter indicus</name>
    <dbReference type="NCBI Taxonomy" id="756892"/>
    <lineage>
        <taxon>Bacteria</taxon>
        <taxon>Pseudomonadati</taxon>
        <taxon>Pseudomonadota</taxon>
        <taxon>Gammaproteobacteria</taxon>
        <taxon>Moraxellales</taxon>
        <taxon>Moraxellaceae</taxon>
        <taxon>Acinetobacter</taxon>
    </lineage>
</organism>
<dbReference type="NCBIfam" id="NF037997">
    <property type="entry name" value="Na_Pi_symport"/>
    <property type="match status" value="1"/>
</dbReference>
<evidence type="ECO:0000313" key="6">
    <source>
        <dbReference type="EMBL" id="QIC70141.1"/>
    </source>
</evidence>
<dbReference type="AlphaFoldDB" id="A0A6C0Y1R8"/>
<keyword evidence="2" id="KW-1003">Cell membrane</keyword>
<dbReference type="GO" id="GO:0005436">
    <property type="term" value="F:sodium:phosphate symporter activity"/>
    <property type="evidence" value="ECO:0007669"/>
    <property type="project" value="InterPro"/>
</dbReference>
<dbReference type="PANTHER" id="PTHR10010">
    <property type="entry name" value="SOLUTE CARRIER FAMILY 34 SODIUM PHOSPHATE , MEMBER 2-RELATED"/>
    <property type="match status" value="1"/>
</dbReference>
<protein>
    <submittedName>
        <fullName evidence="6">Na/Pi cotransporter family protein</fullName>
    </submittedName>
</protein>
<evidence type="ECO:0000256" key="2">
    <source>
        <dbReference type="ARBA" id="ARBA00022475"/>
    </source>
</evidence>
<proteinExistence type="predicted"/>
<keyword evidence="3" id="KW-0812">Transmembrane</keyword>
<reference evidence="6 7" key="1">
    <citation type="submission" date="2019-09" db="EMBL/GenBank/DDBJ databases">
        <title>Non-baumannii Acinetobacter spp. carrying blaNDM-1 isolated in China.</title>
        <authorList>
            <person name="Cui C."/>
            <person name="Chen C."/>
            <person name="Sun J."/>
            <person name="Liu Y."/>
        </authorList>
    </citation>
    <scope>NUCLEOTIDE SEQUENCE [LARGE SCALE GENOMIC DNA]</scope>
    <source>
        <strain evidence="6 7">B18</strain>
    </source>
</reference>
<dbReference type="EMBL" id="CP044455">
    <property type="protein sequence ID" value="QIC70141.1"/>
    <property type="molecule type" value="Genomic_DNA"/>
</dbReference>
<dbReference type="GO" id="GO:0044341">
    <property type="term" value="P:sodium-dependent phosphate transport"/>
    <property type="evidence" value="ECO:0007669"/>
    <property type="project" value="InterPro"/>
</dbReference>
<dbReference type="PANTHER" id="PTHR10010:SF46">
    <property type="entry name" value="SODIUM-DEPENDENT PHOSPHATE TRANSPORT PROTEIN 2B"/>
    <property type="match status" value="1"/>
</dbReference>
<dbReference type="Proteomes" id="UP000503440">
    <property type="component" value="Chromosome"/>
</dbReference>
<dbReference type="RefSeq" id="WP_075175343.1">
    <property type="nucleotide sequence ID" value="NZ_CP041291.1"/>
</dbReference>
<keyword evidence="4" id="KW-1133">Transmembrane helix</keyword>
<evidence type="ECO:0000256" key="3">
    <source>
        <dbReference type="ARBA" id="ARBA00022692"/>
    </source>
</evidence>
<evidence type="ECO:0000313" key="7">
    <source>
        <dbReference type="Proteomes" id="UP000503440"/>
    </source>
</evidence>
<name>A0A6C0Y1R8_9GAMM</name>